<dbReference type="RefSeq" id="XP_033380030.1">
    <property type="nucleotide sequence ID" value="XM_033522781.1"/>
</dbReference>
<sequence length="458" mass="51127">MSSNGFQYVVKPLQYNSECINFPEWISILTLCLAPLLVHIVSGAPPFSFLAHTRPGMFDMLTHYNPTSIIWRYAAITDRRLRAKQWTHTDLAAANAIFWTNKGWDGSEEMARISAPHCIRYPEHTYVRIFSIATFKTLITTLQGVAAVYTLVGSLTGLADVDFIQQLGVDMIFYPLAVIGLLRLCAGVWLTEEFEYALKDDHDATNVMNLNVVNDPTDKSAHGVTAHQSTTFEAFDPFIARPTQGSQYRRPGRSIPSILFRTVFFLIMVACLGLCSMFVAPFGIANGKAEFTLTSFSVGVFYLFLLLSSVIIYAVSLYRGQMTTTLLPCISKAWYKIYTLVVFAAMTALIVLASVETNRLPNGLYASFRLNVQLTCEQSKFWYIFEPGMVQLAMPVADDAKRKWVQEEFKGLTVGETTGAMGGINDTLVVDGGRYYLNDFAGYCVGNNKESKRRNVTA</sequence>
<keyword evidence="1" id="KW-0472">Membrane</keyword>
<gene>
    <name evidence="2" type="ORF">BU24DRAFT_287178</name>
</gene>
<feature type="transmembrane region" description="Helical" evidence="1">
    <location>
        <begin position="129"/>
        <end position="152"/>
    </location>
</feature>
<dbReference type="Proteomes" id="UP000799778">
    <property type="component" value="Unassembled WGS sequence"/>
</dbReference>
<keyword evidence="1" id="KW-0812">Transmembrane</keyword>
<name>A0A6A5XFT7_9PLEO</name>
<accession>A0A6A5XFT7</accession>
<feature type="transmembrane region" description="Helical" evidence="1">
    <location>
        <begin position="337"/>
        <end position="355"/>
    </location>
</feature>
<dbReference type="EMBL" id="ML978074">
    <property type="protein sequence ID" value="KAF2011691.1"/>
    <property type="molecule type" value="Genomic_DNA"/>
</dbReference>
<feature type="transmembrane region" description="Helical" evidence="1">
    <location>
        <begin position="25"/>
        <end position="51"/>
    </location>
</feature>
<evidence type="ECO:0000313" key="2">
    <source>
        <dbReference type="EMBL" id="KAF2011691.1"/>
    </source>
</evidence>
<dbReference type="GeneID" id="54280178"/>
<reference evidence="2" key="1">
    <citation type="journal article" date="2020" name="Stud. Mycol.">
        <title>101 Dothideomycetes genomes: a test case for predicting lifestyles and emergence of pathogens.</title>
        <authorList>
            <person name="Haridas S."/>
            <person name="Albert R."/>
            <person name="Binder M."/>
            <person name="Bloem J."/>
            <person name="Labutti K."/>
            <person name="Salamov A."/>
            <person name="Andreopoulos B."/>
            <person name="Baker S."/>
            <person name="Barry K."/>
            <person name="Bills G."/>
            <person name="Bluhm B."/>
            <person name="Cannon C."/>
            <person name="Castanera R."/>
            <person name="Culley D."/>
            <person name="Daum C."/>
            <person name="Ezra D."/>
            <person name="Gonzalez J."/>
            <person name="Henrissat B."/>
            <person name="Kuo A."/>
            <person name="Liang C."/>
            <person name="Lipzen A."/>
            <person name="Lutzoni F."/>
            <person name="Magnuson J."/>
            <person name="Mondo S."/>
            <person name="Nolan M."/>
            <person name="Ohm R."/>
            <person name="Pangilinan J."/>
            <person name="Park H.-J."/>
            <person name="Ramirez L."/>
            <person name="Alfaro M."/>
            <person name="Sun H."/>
            <person name="Tritt A."/>
            <person name="Yoshinaga Y."/>
            <person name="Zwiers L.-H."/>
            <person name="Turgeon B."/>
            <person name="Goodwin S."/>
            <person name="Spatafora J."/>
            <person name="Crous P."/>
            <person name="Grigoriev I."/>
        </authorList>
    </citation>
    <scope>NUCLEOTIDE SEQUENCE</scope>
    <source>
        <strain evidence="2">CBS 175.79</strain>
    </source>
</reference>
<organism evidence="2 3">
    <name type="scientific">Aaosphaeria arxii CBS 175.79</name>
    <dbReference type="NCBI Taxonomy" id="1450172"/>
    <lineage>
        <taxon>Eukaryota</taxon>
        <taxon>Fungi</taxon>
        <taxon>Dikarya</taxon>
        <taxon>Ascomycota</taxon>
        <taxon>Pezizomycotina</taxon>
        <taxon>Dothideomycetes</taxon>
        <taxon>Pleosporomycetidae</taxon>
        <taxon>Pleosporales</taxon>
        <taxon>Pleosporales incertae sedis</taxon>
        <taxon>Aaosphaeria</taxon>
    </lineage>
</organism>
<proteinExistence type="predicted"/>
<keyword evidence="3" id="KW-1185">Reference proteome</keyword>
<keyword evidence="1" id="KW-1133">Transmembrane helix</keyword>
<protein>
    <submittedName>
        <fullName evidence="2">Uncharacterized protein</fullName>
    </submittedName>
</protein>
<feature type="transmembrane region" description="Helical" evidence="1">
    <location>
        <begin position="296"/>
        <end position="316"/>
    </location>
</feature>
<evidence type="ECO:0000256" key="1">
    <source>
        <dbReference type="SAM" id="Phobius"/>
    </source>
</evidence>
<feature type="transmembrane region" description="Helical" evidence="1">
    <location>
        <begin position="258"/>
        <end position="284"/>
    </location>
</feature>
<dbReference type="AlphaFoldDB" id="A0A6A5XFT7"/>
<dbReference type="OrthoDB" id="4586224at2759"/>
<feature type="transmembrane region" description="Helical" evidence="1">
    <location>
        <begin position="172"/>
        <end position="190"/>
    </location>
</feature>
<evidence type="ECO:0000313" key="3">
    <source>
        <dbReference type="Proteomes" id="UP000799778"/>
    </source>
</evidence>